<dbReference type="Pfam" id="PF02687">
    <property type="entry name" value="FtsX"/>
    <property type="match status" value="1"/>
</dbReference>
<comment type="caution">
    <text evidence="11">The sequence shown here is derived from an EMBL/GenBank/DDBJ whole genome shotgun (WGS) entry which is preliminary data.</text>
</comment>
<dbReference type="GO" id="GO:0022857">
    <property type="term" value="F:transmembrane transporter activity"/>
    <property type="evidence" value="ECO:0007669"/>
    <property type="project" value="TreeGrafter"/>
</dbReference>
<feature type="transmembrane region" description="Helical" evidence="7">
    <location>
        <begin position="340"/>
        <end position="364"/>
    </location>
</feature>
<feature type="domain" description="ABC3 transporter permease C-terminal" evidence="8">
    <location>
        <begin position="299"/>
        <end position="417"/>
    </location>
</feature>
<dbReference type="PATRIC" id="fig|1302.18.peg.2105"/>
<dbReference type="Proteomes" id="UP000033375">
    <property type="component" value="Unassembled WGS sequence"/>
</dbReference>
<evidence type="ECO:0000313" key="11">
    <source>
        <dbReference type="EMBL" id="KXT71929.1"/>
    </source>
</evidence>
<evidence type="ECO:0000256" key="6">
    <source>
        <dbReference type="ARBA" id="ARBA00038076"/>
    </source>
</evidence>
<evidence type="ECO:0000313" key="10">
    <source>
        <dbReference type="EMBL" id="KJQ64756.1"/>
    </source>
</evidence>
<proteinExistence type="inferred from homology"/>
<accession>A0A0F5MJF0</accession>
<feature type="transmembrane region" description="Helical" evidence="7">
    <location>
        <begin position="20"/>
        <end position="39"/>
    </location>
</feature>
<evidence type="ECO:0000259" key="9">
    <source>
        <dbReference type="Pfam" id="PF12704"/>
    </source>
</evidence>
<dbReference type="OrthoDB" id="9770036at2"/>
<evidence type="ECO:0000256" key="5">
    <source>
        <dbReference type="ARBA" id="ARBA00023136"/>
    </source>
</evidence>
<dbReference type="InterPro" id="IPR025857">
    <property type="entry name" value="MacB_PCD"/>
</dbReference>
<keyword evidence="4 7" id="KW-1133">Transmembrane helix</keyword>
<dbReference type="PANTHER" id="PTHR30572">
    <property type="entry name" value="MEMBRANE COMPONENT OF TRANSPORTER-RELATED"/>
    <property type="match status" value="1"/>
</dbReference>
<name>A0A0F5MJF0_STRGN</name>
<dbReference type="RefSeq" id="WP_012000216.1">
    <property type="nucleotide sequence ID" value="NZ_CABEIT010000002.1"/>
</dbReference>
<reference evidence="11 13" key="2">
    <citation type="submission" date="2016-01" db="EMBL/GenBank/DDBJ databases">
        <title>Highly variable Streptococcus oralis are common among viridans streptococci isolated from primates.</title>
        <authorList>
            <person name="Denapaite D."/>
            <person name="Rieger M."/>
            <person name="Koendgen S."/>
            <person name="Brueckner R."/>
            <person name="Ochigava I."/>
            <person name="Kappeler P."/>
            <person name="Maetz-Rensing K."/>
            <person name="Leendertz F."/>
            <person name="Hakenbeck R."/>
        </authorList>
    </citation>
    <scope>NUCLEOTIDE SEQUENCE [LARGE SCALE GENOMIC DNA]</scope>
    <source>
        <strain evidence="11 13">DD07</strain>
    </source>
</reference>
<dbReference type="EMBL" id="LQRC01000136">
    <property type="protein sequence ID" value="KXT71929.1"/>
    <property type="molecule type" value="Genomic_DNA"/>
</dbReference>
<evidence type="ECO:0000256" key="4">
    <source>
        <dbReference type="ARBA" id="ARBA00022989"/>
    </source>
</evidence>
<comment type="subcellular location">
    <subcellularLocation>
        <location evidence="1">Cell membrane</location>
        <topology evidence="1">Multi-pass membrane protein</topology>
    </subcellularLocation>
</comment>
<evidence type="ECO:0000259" key="8">
    <source>
        <dbReference type="Pfam" id="PF02687"/>
    </source>
</evidence>
<keyword evidence="2" id="KW-1003">Cell membrane</keyword>
<keyword evidence="3 7" id="KW-0812">Transmembrane</keyword>
<dbReference type="OMA" id="GIANVMY"/>
<comment type="similarity">
    <text evidence="6">Belongs to the ABC-4 integral membrane protein family.</text>
</comment>
<feature type="transmembrane region" description="Helical" evidence="7">
    <location>
        <begin position="296"/>
        <end position="320"/>
    </location>
</feature>
<protein>
    <submittedName>
        <fullName evidence="10 11">Permease</fullName>
    </submittedName>
</protein>
<dbReference type="PANTHER" id="PTHR30572:SF4">
    <property type="entry name" value="ABC TRANSPORTER PERMEASE YTRF"/>
    <property type="match status" value="1"/>
</dbReference>
<dbReference type="Pfam" id="PF12704">
    <property type="entry name" value="MacB_PCD"/>
    <property type="match status" value="1"/>
</dbReference>
<gene>
    <name evidence="11" type="ORF">SGODD07_00902</name>
    <name evidence="10" type="ORF">TZ88_00990</name>
</gene>
<evidence type="ECO:0000256" key="3">
    <source>
        <dbReference type="ARBA" id="ARBA00022692"/>
    </source>
</evidence>
<sequence length="424" mass="45354">MQNWRFAIGSIMGHKMRSFLTMIGIIIGVASVVVIMALGNGMQQGVTKSFTKDQQYVALNYSPTKSNYVMGMNLMEGPAGNEGGSQEVDNEENEAPPVIQDAWAKELLKIDGVKGYYTTNGGPSATFSYQNKKADGVFITGVSQSFFQIRKYEILAGRTLLPVDYQRFSNVMMIDETVANSLFGSSAEALNKIVSVGDSNYRVIGVFKDPNAGQSMSMSSGSALMANTQVASEFHSEEISTVYVYVPEVSRVNEVGIEAAKKLTQLSGARQGEYQILNMESMLEQYKQITGTMTGVIGAIAGISLFVGGIGVMNIMLVSVTERTREIGLRKALGATRGNILTQFLIESMVLTLIGGMLGLGLAYGINALIAAVVPEDVFGGPPIVSTTAAVGSLVFSAMVGVVFGILPANKASKLDPIEALRYE</sequence>
<dbReference type="AlphaFoldDB" id="A0A0F5MJF0"/>
<dbReference type="InterPro" id="IPR050250">
    <property type="entry name" value="Macrolide_Exporter_MacB"/>
</dbReference>
<dbReference type="GO" id="GO:0005886">
    <property type="term" value="C:plasma membrane"/>
    <property type="evidence" value="ECO:0007669"/>
    <property type="project" value="UniProtKB-SubCell"/>
</dbReference>
<evidence type="ECO:0000313" key="13">
    <source>
        <dbReference type="Proteomes" id="UP000070096"/>
    </source>
</evidence>
<evidence type="ECO:0000256" key="1">
    <source>
        <dbReference type="ARBA" id="ARBA00004651"/>
    </source>
</evidence>
<evidence type="ECO:0000256" key="2">
    <source>
        <dbReference type="ARBA" id="ARBA00022475"/>
    </source>
</evidence>
<feature type="transmembrane region" description="Helical" evidence="7">
    <location>
        <begin position="384"/>
        <end position="407"/>
    </location>
</feature>
<organism evidence="11 13">
    <name type="scientific">Streptococcus gordonii</name>
    <dbReference type="NCBI Taxonomy" id="1302"/>
    <lineage>
        <taxon>Bacteria</taxon>
        <taxon>Bacillati</taxon>
        <taxon>Bacillota</taxon>
        <taxon>Bacilli</taxon>
        <taxon>Lactobacillales</taxon>
        <taxon>Streptococcaceae</taxon>
        <taxon>Streptococcus</taxon>
    </lineage>
</organism>
<feature type="domain" description="MacB-like periplasmic core" evidence="9">
    <location>
        <begin position="18"/>
        <end position="255"/>
    </location>
</feature>
<evidence type="ECO:0000313" key="12">
    <source>
        <dbReference type="Proteomes" id="UP000033375"/>
    </source>
</evidence>
<reference evidence="10 12" key="1">
    <citation type="submission" date="2015-02" db="EMBL/GenBank/DDBJ databases">
        <title>Evolution of amylase-binding proteins of oral streptococcal species.</title>
        <authorList>
            <person name="Haase E.M."/>
        </authorList>
    </citation>
    <scope>NUCLEOTIDE SEQUENCE [LARGE SCALE GENOMIC DNA]</scope>
    <source>
        <strain evidence="10">NCTC 10712</strain>
        <strain evidence="12">UB10712</strain>
    </source>
</reference>
<keyword evidence="5 7" id="KW-0472">Membrane</keyword>
<dbReference type="InterPro" id="IPR003838">
    <property type="entry name" value="ABC3_permease_C"/>
</dbReference>
<dbReference type="Proteomes" id="UP000070096">
    <property type="component" value="Unassembled WGS sequence"/>
</dbReference>
<evidence type="ECO:0000256" key="7">
    <source>
        <dbReference type="SAM" id="Phobius"/>
    </source>
</evidence>
<dbReference type="EMBL" id="JYGN01000003">
    <property type="protein sequence ID" value="KJQ64756.1"/>
    <property type="molecule type" value="Genomic_DNA"/>
</dbReference>
<dbReference type="GeneID" id="93787008"/>